<dbReference type="Gene3D" id="3.30.565.40">
    <property type="entry name" value="Fervidobacterium nodosum Rt17-B1 like"/>
    <property type="match status" value="1"/>
</dbReference>
<gene>
    <name evidence="1" type="ORF">NCTC10343_05243</name>
</gene>
<dbReference type="EMBL" id="UGSC01000001">
    <property type="protein sequence ID" value="SUA72288.1"/>
    <property type="molecule type" value="Genomic_DNA"/>
</dbReference>
<organism evidence="1 2">
    <name type="scientific">Paenibacillus polymyxa</name>
    <name type="common">Bacillus polymyxa</name>
    <dbReference type="NCBI Taxonomy" id="1406"/>
    <lineage>
        <taxon>Bacteria</taxon>
        <taxon>Bacillati</taxon>
        <taxon>Bacillota</taxon>
        <taxon>Bacilli</taxon>
        <taxon>Bacillales</taxon>
        <taxon>Paenibacillaceae</taxon>
        <taxon>Paenibacillus</taxon>
    </lineage>
</organism>
<dbReference type="Proteomes" id="UP000254400">
    <property type="component" value="Unassembled WGS sequence"/>
</dbReference>
<reference evidence="1 2" key="1">
    <citation type="submission" date="2018-06" db="EMBL/GenBank/DDBJ databases">
        <authorList>
            <consortium name="Pathogen Informatics"/>
            <person name="Doyle S."/>
        </authorList>
    </citation>
    <scope>NUCLEOTIDE SEQUENCE [LARGE SCALE GENOMIC DNA]</scope>
    <source>
        <strain evidence="1 2">NCTC10343</strain>
    </source>
</reference>
<dbReference type="RefSeq" id="WP_019688896.1">
    <property type="nucleotide sequence ID" value="NZ_CP036496.1"/>
</dbReference>
<dbReference type="GeneID" id="93348545"/>
<dbReference type="AlphaFoldDB" id="A0A378Y629"/>
<sequence length="675" mass="76730">MSYLKYVRICYVLLLLISCVVLNGCMKGQDSPATETNHTLSLQNDVKTISYSKMLDVLVQKLRIVNDENKDSDIRQNKLEEFTQELNLLLNEPESVEMKDGELVEKFDNNLTILTKSFQLKSGQLNVRVMNYRAPKTLTGTIGDKYTFIQWWSSKQLVHAQIIEDGGPELTTDFVVRDSDQGIQLCLGGHVSIYHPDPVFIDLWELSGQKWTQKSIDVGKIKLPDAWELNKDTNEPIIIENRQHDSMSIEVLDHGDGFLINSDDSEQNLIIEFSKSGEVRIDSEYSIASNTHGEPQSYELTREKYSKNGIVIKYPQITKLKDIAKQKSLNQILKTDALEGLQNYADSNSGVHVEIDYEIKRQSERFLSVQYKGIRYVKDAAYPTHMFYTTNLDMKQASRIGLRDLVKVEKPFVELIKSGKITAVQPEQQGLIGDFTKDDLVQLLANADVTKGSLAEVEMESFSYLTNDSLGMSVPMAHVVGDHAEYEIHFAQIPENIRQNKELWSELSSVEDQSVSTVGGEKLDTDQYEIEESQSFQTTLEGFGKVRFVSTYGYPEGFRKFFFFLLDDQGHILYPFPNFYGNREWVARYGGVEAVAFKDVNKDGLKDVIIIADVDNGIHGPGRVDEFPIADIYFQKTNKTFTTIPALDETLNDQGHNQTIQDVVQYVSKQRINVN</sequence>
<accession>A0A378Y629</accession>
<keyword evidence="1" id="KW-0449">Lipoprotein</keyword>
<proteinExistence type="predicted"/>
<protein>
    <submittedName>
        <fullName evidence="1">Lipoprotein</fullName>
    </submittedName>
</protein>
<evidence type="ECO:0000313" key="1">
    <source>
        <dbReference type="EMBL" id="SUA72288.1"/>
    </source>
</evidence>
<dbReference type="PROSITE" id="PS51257">
    <property type="entry name" value="PROKAR_LIPOPROTEIN"/>
    <property type="match status" value="1"/>
</dbReference>
<name>A0A378Y629_PAEPO</name>
<evidence type="ECO:0000313" key="2">
    <source>
        <dbReference type="Proteomes" id="UP000254400"/>
    </source>
</evidence>